<evidence type="ECO:0000313" key="1">
    <source>
        <dbReference type="EMBL" id="OZF80364.1"/>
    </source>
</evidence>
<proteinExistence type="predicted"/>
<sequence>MPKQTPLKKALIVTSFILSAASIFLCFLSDHFYNVSINVTLSIFYSTFGYFARRGRGLILLAFIEFAIFTLTLCMVGAVFIDGEAMKVGQFEEWVLFGSFAGLMFHFSLFCANGVDDDEQEPHIEERYQRLVHFTPIESTIGNEYVGPMF</sequence>
<organism evidence="1 2">
    <name type="scientific">Caenorhabditis remanei</name>
    <name type="common">Caenorhabditis vulgaris</name>
    <dbReference type="NCBI Taxonomy" id="31234"/>
    <lineage>
        <taxon>Eukaryota</taxon>
        <taxon>Metazoa</taxon>
        <taxon>Ecdysozoa</taxon>
        <taxon>Nematoda</taxon>
        <taxon>Chromadorea</taxon>
        <taxon>Rhabditida</taxon>
        <taxon>Rhabditina</taxon>
        <taxon>Rhabditomorpha</taxon>
        <taxon>Rhabditoidea</taxon>
        <taxon>Rhabditidae</taxon>
        <taxon>Peloderinae</taxon>
        <taxon>Caenorhabditis</taxon>
    </lineage>
</organism>
<dbReference type="Proteomes" id="UP000216624">
    <property type="component" value="Unassembled WGS sequence"/>
</dbReference>
<dbReference type="EMBL" id="NMWX01000383">
    <property type="protein sequence ID" value="OZF80364.1"/>
    <property type="molecule type" value="Genomic_DNA"/>
</dbReference>
<keyword evidence="2" id="KW-1185">Reference proteome</keyword>
<evidence type="ECO:0000313" key="2">
    <source>
        <dbReference type="Proteomes" id="UP000216624"/>
    </source>
</evidence>
<protein>
    <submittedName>
        <fullName evidence="1">Uncharacterized protein</fullName>
    </submittedName>
</protein>
<comment type="caution">
    <text evidence="1">The sequence shown here is derived from an EMBL/GenBank/DDBJ whole genome shotgun (WGS) entry which is preliminary data.</text>
</comment>
<reference evidence="1" key="1">
    <citation type="submission" date="2017-08" db="EMBL/GenBank/DDBJ databases">
        <authorList>
            <person name="de Groot N.N."/>
        </authorList>
    </citation>
    <scope>NUCLEOTIDE SEQUENCE [LARGE SCALE GENOMIC DNA]</scope>
    <source>
        <strain evidence="1">PX439</strain>
    </source>
</reference>
<accession>A0A260Z4I2</accession>
<gene>
    <name evidence="1" type="ORF">FL82_17419</name>
</gene>
<dbReference type="HOGENOM" id="CLU_1742285_0_0_1"/>
<feature type="non-terminal residue" evidence="1">
    <location>
        <position position="1"/>
    </location>
</feature>
<name>A0A260Z4I2_CAERE</name>